<dbReference type="OrthoDB" id="27442at2"/>
<organism evidence="2 3">
    <name type="scientific">Deinococcus radiopugnans ATCC 19172</name>
    <dbReference type="NCBI Taxonomy" id="585398"/>
    <lineage>
        <taxon>Bacteria</taxon>
        <taxon>Thermotogati</taxon>
        <taxon>Deinococcota</taxon>
        <taxon>Deinococci</taxon>
        <taxon>Deinococcales</taxon>
        <taxon>Deinococcaceae</taxon>
        <taxon>Deinococcus</taxon>
    </lineage>
</organism>
<dbReference type="GO" id="GO:0005524">
    <property type="term" value="F:ATP binding"/>
    <property type="evidence" value="ECO:0007669"/>
    <property type="project" value="InterPro"/>
</dbReference>
<dbReference type="GO" id="GO:0008233">
    <property type="term" value="F:peptidase activity"/>
    <property type="evidence" value="ECO:0007669"/>
    <property type="project" value="InterPro"/>
</dbReference>
<feature type="domain" description="Peptidase C39" evidence="1">
    <location>
        <begin position="37"/>
        <end position="170"/>
    </location>
</feature>
<proteinExistence type="predicted"/>
<dbReference type="PROSITE" id="PS50990">
    <property type="entry name" value="PEPTIDASE_C39"/>
    <property type="match status" value="1"/>
</dbReference>
<dbReference type="Proteomes" id="UP000313988">
    <property type="component" value="Unassembled WGS sequence"/>
</dbReference>
<dbReference type="GO" id="GO:0006508">
    <property type="term" value="P:proteolysis"/>
    <property type="evidence" value="ECO:0007669"/>
    <property type="project" value="InterPro"/>
</dbReference>
<evidence type="ECO:0000259" key="1">
    <source>
        <dbReference type="PROSITE" id="PS50990"/>
    </source>
</evidence>
<comment type="caution">
    <text evidence="2">The sequence shown here is derived from an EMBL/GenBank/DDBJ whole genome shotgun (WGS) entry which is preliminary data.</text>
</comment>
<dbReference type="Gene3D" id="3.90.70.10">
    <property type="entry name" value="Cysteine proteinases"/>
    <property type="match status" value="1"/>
</dbReference>
<reference evidence="2 3" key="1">
    <citation type="submission" date="2019-06" db="EMBL/GenBank/DDBJ databases">
        <title>Genome sequence of Deinococcus radiopugnans ATCC 19172.</title>
        <authorList>
            <person name="Maclea K.S."/>
            <person name="Maynard C.R."/>
        </authorList>
    </citation>
    <scope>NUCLEOTIDE SEQUENCE [LARGE SCALE GENOMIC DNA]</scope>
    <source>
        <strain evidence="2 3">ATCC 19172</strain>
    </source>
</reference>
<dbReference type="GO" id="GO:0016020">
    <property type="term" value="C:membrane"/>
    <property type="evidence" value="ECO:0007669"/>
    <property type="project" value="InterPro"/>
</dbReference>
<accession>A0A5C4Y586</accession>
<protein>
    <submittedName>
        <fullName evidence="2">Peptidase C39 bacteriocin processing</fullName>
    </submittedName>
</protein>
<dbReference type="AlphaFoldDB" id="A0A5C4Y586"/>
<sequence length="202" mass="22320">MRYWLICLALSIFALNAISQATMIGFRELRYQSVVGQTTDFTCGPAALATLLTHYYGRPVAEQTLTERSVADMQARGKEVVEGLTLLSLRNALTTESVSSAGYKLTLEQLRGVMEAGLPVVANVVYPKGHYYLVLAVDDQNVLLADPSWGVRSQPIANFLNAWNGIVLMPQPSEAEAVQARVQVRQQLSKYRERSERLKTGA</sequence>
<evidence type="ECO:0000313" key="3">
    <source>
        <dbReference type="Proteomes" id="UP000313988"/>
    </source>
</evidence>
<dbReference type="InterPro" id="IPR005074">
    <property type="entry name" value="Peptidase_C39"/>
</dbReference>
<dbReference type="Pfam" id="PF03412">
    <property type="entry name" value="Peptidase_C39"/>
    <property type="match status" value="1"/>
</dbReference>
<dbReference type="EMBL" id="VDMO01000012">
    <property type="protein sequence ID" value="TNM70614.1"/>
    <property type="molecule type" value="Genomic_DNA"/>
</dbReference>
<evidence type="ECO:0000313" key="2">
    <source>
        <dbReference type="EMBL" id="TNM70614.1"/>
    </source>
</evidence>
<name>A0A5C4Y586_9DEIO</name>
<gene>
    <name evidence="2" type="ORF">FHR04_11965</name>
</gene>